<dbReference type="SUPFAM" id="SSF46689">
    <property type="entry name" value="Homeodomain-like"/>
    <property type="match status" value="1"/>
</dbReference>
<dbReference type="STRING" id="651661.SAMN05660293_04056"/>
<keyword evidence="7" id="KW-1185">Reference proteome</keyword>
<proteinExistence type="predicted"/>
<dbReference type="SUPFAM" id="SSF48498">
    <property type="entry name" value="Tetracyclin repressor-like, C-terminal domain"/>
    <property type="match status" value="1"/>
</dbReference>
<protein>
    <submittedName>
        <fullName evidence="6">Transcriptional regulator, TetR family</fullName>
    </submittedName>
</protein>
<keyword evidence="2 4" id="KW-0238">DNA-binding</keyword>
<evidence type="ECO:0000256" key="2">
    <source>
        <dbReference type="ARBA" id="ARBA00023125"/>
    </source>
</evidence>
<dbReference type="PANTHER" id="PTHR47506:SF1">
    <property type="entry name" value="HTH-TYPE TRANSCRIPTIONAL REGULATOR YJDC"/>
    <property type="match status" value="1"/>
</dbReference>
<accession>A0A1T5GKE3</accession>
<dbReference type="EMBL" id="FUZA01000006">
    <property type="protein sequence ID" value="SKC08838.1"/>
    <property type="molecule type" value="Genomic_DNA"/>
</dbReference>
<dbReference type="RefSeq" id="WP_082216575.1">
    <property type="nucleotide sequence ID" value="NZ_FUZA01000006.1"/>
</dbReference>
<evidence type="ECO:0000313" key="7">
    <source>
        <dbReference type="Proteomes" id="UP000190897"/>
    </source>
</evidence>
<organism evidence="6 7">
    <name type="scientific">Dyadobacter psychrophilus</name>
    <dbReference type="NCBI Taxonomy" id="651661"/>
    <lineage>
        <taxon>Bacteria</taxon>
        <taxon>Pseudomonadati</taxon>
        <taxon>Bacteroidota</taxon>
        <taxon>Cytophagia</taxon>
        <taxon>Cytophagales</taxon>
        <taxon>Spirosomataceae</taxon>
        <taxon>Dyadobacter</taxon>
    </lineage>
</organism>
<evidence type="ECO:0000259" key="5">
    <source>
        <dbReference type="PROSITE" id="PS50977"/>
    </source>
</evidence>
<feature type="domain" description="HTH tetR-type" evidence="5">
    <location>
        <begin position="6"/>
        <end position="66"/>
    </location>
</feature>
<dbReference type="InterPro" id="IPR011075">
    <property type="entry name" value="TetR_C"/>
</dbReference>
<name>A0A1T5GKE3_9BACT</name>
<dbReference type="Pfam" id="PF00440">
    <property type="entry name" value="TetR_N"/>
    <property type="match status" value="1"/>
</dbReference>
<dbReference type="Proteomes" id="UP000190897">
    <property type="component" value="Unassembled WGS sequence"/>
</dbReference>
<sequence>MARNKAFEPGEKLEKAKDVFWQKGYQGTSMQDLVDTMGLNRGSIYDTYGDKHSLFLMCLKSYSDGLLIDYVQATDLAKSPVKAIEKIIKRAVSRTIEEGKTCLGVKSAFELASEDEEVHSILKENTDSIVTVLKDLIKKAQKADEISAKRDPAMLAHFIVSNFTGFWQLFLVYGDVELVKQQADFVIRSIKK</sequence>
<dbReference type="AlphaFoldDB" id="A0A1T5GKE3"/>
<evidence type="ECO:0000313" key="6">
    <source>
        <dbReference type="EMBL" id="SKC08838.1"/>
    </source>
</evidence>
<dbReference type="Gene3D" id="1.10.357.10">
    <property type="entry name" value="Tetracycline Repressor, domain 2"/>
    <property type="match status" value="1"/>
</dbReference>
<evidence type="ECO:0000256" key="4">
    <source>
        <dbReference type="PROSITE-ProRule" id="PRU00335"/>
    </source>
</evidence>
<dbReference type="OrthoDB" id="9795242at2"/>
<dbReference type="PANTHER" id="PTHR47506">
    <property type="entry name" value="TRANSCRIPTIONAL REGULATORY PROTEIN"/>
    <property type="match status" value="1"/>
</dbReference>
<dbReference type="Gene3D" id="1.10.10.60">
    <property type="entry name" value="Homeodomain-like"/>
    <property type="match status" value="1"/>
</dbReference>
<evidence type="ECO:0000256" key="3">
    <source>
        <dbReference type="ARBA" id="ARBA00023163"/>
    </source>
</evidence>
<keyword evidence="3" id="KW-0804">Transcription</keyword>
<feature type="DNA-binding region" description="H-T-H motif" evidence="4">
    <location>
        <begin position="29"/>
        <end position="48"/>
    </location>
</feature>
<dbReference type="PROSITE" id="PS50977">
    <property type="entry name" value="HTH_TETR_2"/>
    <property type="match status" value="1"/>
</dbReference>
<dbReference type="InterPro" id="IPR001647">
    <property type="entry name" value="HTH_TetR"/>
</dbReference>
<evidence type="ECO:0000256" key="1">
    <source>
        <dbReference type="ARBA" id="ARBA00023015"/>
    </source>
</evidence>
<dbReference type="InterPro" id="IPR036271">
    <property type="entry name" value="Tet_transcr_reg_TetR-rel_C_sf"/>
</dbReference>
<gene>
    <name evidence="6" type="ORF">SAMN05660293_04056</name>
</gene>
<dbReference type="Pfam" id="PF16925">
    <property type="entry name" value="TetR_C_13"/>
    <property type="match status" value="1"/>
</dbReference>
<reference evidence="7" key="1">
    <citation type="submission" date="2017-02" db="EMBL/GenBank/DDBJ databases">
        <authorList>
            <person name="Varghese N."/>
            <person name="Submissions S."/>
        </authorList>
    </citation>
    <scope>NUCLEOTIDE SEQUENCE [LARGE SCALE GENOMIC DNA]</scope>
    <source>
        <strain evidence="7">DSM 22270</strain>
    </source>
</reference>
<dbReference type="GO" id="GO:0003677">
    <property type="term" value="F:DNA binding"/>
    <property type="evidence" value="ECO:0007669"/>
    <property type="project" value="UniProtKB-UniRule"/>
</dbReference>
<keyword evidence="1" id="KW-0805">Transcription regulation</keyword>
<dbReference type="InterPro" id="IPR009057">
    <property type="entry name" value="Homeodomain-like_sf"/>
</dbReference>